<keyword evidence="17" id="KW-1185">Reference proteome</keyword>
<feature type="region of interest" description="Disordered" evidence="13">
    <location>
        <begin position="1"/>
        <end position="24"/>
    </location>
</feature>
<dbReference type="GO" id="GO:0032580">
    <property type="term" value="C:Golgi cisterna membrane"/>
    <property type="evidence" value="ECO:0007669"/>
    <property type="project" value="UniProtKB-SubCell"/>
</dbReference>
<evidence type="ECO:0000256" key="5">
    <source>
        <dbReference type="ARBA" id="ARBA00022679"/>
    </source>
</evidence>
<evidence type="ECO:0000256" key="2">
    <source>
        <dbReference type="ARBA" id="ARBA00004922"/>
    </source>
</evidence>
<evidence type="ECO:0000256" key="12">
    <source>
        <dbReference type="RuleBase" id="RU003832"/>
    </source>
</evidence>
<comment type="subcellular location">
    <subcellularLocation>
        <location evidence="1 12">Golgi apparatus</location>
        <location evidence="1 12">Golgi stack membrane</location>
        <topology evidence="1 12">Single-pass type II membrane protein</topology>
    </subcellularLocation>
</comment>
<evidence type="ECO:0000256" key="11">
    <source>
        <dbReference type="ARBA" id="ARBA00023180"/>
    </source>
</evidence>
<dbReference type="PANTHER" id="PTHR48438">
    <property type="entry name" value="ALPHA-(1,3)-FUCOSYLTRANSFERASE C-RELATED"/>
    <property type="match status" value="1"/>
</dbReference>
<keyword evidence="4 12" id="KW-0328">Glycosyltransferase</keyword>
<gene>
    <name evidence="16" type="ORF">Ocin01_18881</name>
</gene>
<evidence type="ECO:0000313" key="16">
    <source>
        <dbReference type="EMBL" id="ODM87801.1"/>
    </source>
</evidence>
<dbReference type="SUPFAM" id="SSF53756">
    <property type="entry name" value="UDP-Glycosyltransferase/glycogen phosphorylase"/>
    <property type="match status" value="1"/>
</dbReference>
<evidence type="ECO:0000256" key="13">
    <source>
        <dbReference type="SAM" id="MobiDB-lite"/>
    </source>
</evidence>
<keyword evidence="10" id="KW-0472">Membrane</keyword>
<keyword evidence="9 12" id="KW-0333">Golgi apparatus</keyword>
<comment type="similarity">
    <text evidence="3 12">Belongs to the glycosyltransferase 10 family.</text>
</comment>
<evidence type="ECO:0000256" key="3">
    <source>
        <dbReference type="ARBA" id="ARBA00008919"/>
    </source>
</evidence>
<dbReference type="PANTHER" id="PTHR48438:SF1">
    <property type="entry name" value="ALPHA-(1,3)-FUCOSYLTRANSFERASE C-RELATED"/>
    <property type="match status" value="1"/>
</dbReference>
<reference evidence="16 17" key="1">
    <citation type="journal article" date="2016" name="Genome Biol. Evol.">
        <title>Gene Family Evolution Reflects Adaptation to Soil Environmental Stressors in the Genome of the Collembolan Orchesella cincta.</title>
        <authorList>
            <person name="Faddeeva-Vakhrusheva A."/>
            <person name="Derks M.F."/>
            <person name="Anvar S.Y."/>
            <person name="Agamennone V."/>
            <person name="Suring W."/>
            <person name="Smit S."/>
            <person name="van Straalen N.M."/>
            <person name="Roelofs D."/>
        </authorList>
    </citation>
    <scope>NUCLEOTIDE SEQUENCE [LARGE SCALE GENOMIC DNA]</scope>
    <source>
        <tissue evidence="16">Mixed pool</tissue>
    </source>
</reference>
<keyword evidence="11" id="KW-0325">Glycoprotein</keyword>
<accession>A0A1D2M4G4</accession>
<keyword evidence="8" id="KW-1133">Transmembrane helix</keyword>
<dbReference type="AlphaFoldDB" id="A0A1D2M4G4"/>
<protein>
    <recommendedName>
        <fullName evidence="12">Fucosyltransferase</fullName>
        <ecNumber evidence="12">2.4.1.-</ecNumber>
    </recommendedName>
</protein>
<feature type="non-terminal residue" evidence="16">
    <location>
        <position position="290"/>
    </location>
</feature>
<dbReference type="EC" id="2.4.1.-" evidence="12"/>
<evidence type="ECO:0000256" key="7">
    <source>
        <dbReference type="ARBA" id="ARBA00022968"/>
    </source>
</evidence>
<evidence type="ECO:0000313" key="17">
    <source>
        <dbReference type="Proteomes" id="UP000094527"/>
    </source>
</evidence>
<keyword evidence="6 12" id="KW-0812">Transmembrane</keyword>
<evidence type="ECO:0000256" key="6">
    <source>
        <dbReference type="ARBA" id="ARBA00022692"/>
    </source>
</evidence>
<evidence type="ECO:0000256" key="10">
    <source>
        <dbReference type="ARBA" id="ARBA00023136"/>
    </source>
</evidence>
<dbReference type="InterPro" id="IPR038577">
    <property type="entry name" value="GT10-like_C_sf"/>
</dbReference>
<dbReference type="GO" id="GO:0008417">
    <property type="term" value="F:fucosyltransferase activity"/>
    <property type="evidence" value="ECO:0007669"/>
    <property type="project" value="InterPro"/>
</dbReference>
<dbReference type="OrthoDB" id="427096at2759"/>
<comment type="pathway">
    <text evidence="2">Protein modification; protein glycosylation.</text>
</comment>
<evidence type="ECO:0000259" key="15">
    <source>
        <dbReference type="Pfam" id="PF17039"/>
    </source>
</evidence>
<dbReference type="InterPro" id="IPR031481">
    <property type="entry name" value="Glyco_tran_10_N"/>
</dbReference>
<keyword evidence="7" id="KW-0735">Signal-anchor</keyword>
<dbReference type="UniPathway" id="UPA00378"/>
<organism evidence="16 17">
    <name type="scientific">Orchesella cincta</name>
    <name type="common">Springtail</name>
    <name type="synonym">Podura cincta</name>
    <dbReference type="NCBI Taxonomy" id="48709"/>
    <lineage>
        <taxon>Eukaryota</taxon>
        <taxon>Metazoa</taxon>
        <taxon>Ecdysozoa</taxon>
        <taxon>Arthropoda</taxon>
        <taxon>Hexapoda</taxon>
        <taxon>Collembola</taxon>
        <taxon>Entomobryomorpha</taxon>
        <taxon>Entomobryoidea</taxon>
        <taxon>Orchesellidae</taxon>
        <taxon>Orchesellinae</taxon>
        <taxon>Orchesella</taxon>
    </lineage>
</organism>
<dbReference type="Pfam" id="PF17039">
    <property type="entry name" value="Glyco_tran_10_N"/>
    <property type="match status" value="1"/>
</dbReference>
<dbReference type="OMA" id="VEWNLAN"/>
<keyword evidence="5 12" id="KW-0808">Transferase</keyword>
<evidence type="ECO:0000256" key="1">
    <source>
        <dbReference type="ARBA" id="ARBA00004447"/>
    </source>
</evidence>
<name>A0A1D2M4G4_ORCCI</name>
<dbReference type="Proteomes" id="UP000094527">
    <property type="component" value="Unassembled WGS sequence"/>
</dbReference>
<evidence type="ECO:0000256" key="9">
    <source>
        <dbReference type="ARBA" id="ARBA00023034"/>
    </source>
</evidence>
<evidence type="ECO:0000256" key="4">
    <source>
        <dbReference type="ARBA" id="ARBA00022676"/>
    </source>
</evidence>
<evidence type="ECO:0000256" key="8">
    <source>
        <dbReference type="ARBA" id="ARBA00022989"/>
    </source>
</evidence>
<sequence>MDIRSSLSIHTTVPSDPEKAESFNPPECTREFIITSNKSLHSEADVVIFQYVNLKGVALPTKRYPGVPWVLALQESSINTRPLPKSFNGVFNFTWSLRGDSEVHHNFDQMYPRLEKRDEKWIYGKTKLNLQRGLCPTVEWNLANVEDLFRNWKLDSFGGCSHKSCVRNESCFSNLGKEYKFYMALENSLCVDYITEKPSHGWVHNMVPIIYALGNKTMLSPPNSYVDALEFKTMKGLADRIKFLANNPKEYFKYFEWKSVYDLKTPFASSYHCYAFREIRKVTELIRRKE</sequence>
<feature type="domain" description="Fucosyltransferase N-terminal" evidence="15">
    <location>
        <begin position="24"/>
        <end position="106"/>
    </location>
</feature>
<evidence type="ECO:0000259" key="14">
    <source>
        <dbReference type="Pfam" id="PF00852"/>
    </source>
</evidence>
<dbReference type="InterPro" id="IPR055270">
    <property type="entry name" value="Glyco_tran_10_C"/>
</dbReference>
<comment type="caution">
    <text evidence="16">The sequence shown here is derived from an EMBL/GenBank/DDBJ whole genome shotgun (WGS) entry which is preliminary data.</text>
</comment>
<feature type="compositionally biased region" description="Polar residues" evidence="13">
    <location>
        <begin position="1"/>
        <end position="14"/>
    </location>
</feature>
<dbReference type="InterPro" id="IPR001503">
    <property type="entry name" value="Glyco_trans_10"/>
</dbReference>
<proteinExistence type="inferred from homology"/>
<feature type="domain" description="Fucosyltransferase C-terminal" evidence="14">
    <location>
        <begin position="145"/>
        <end position="278"/>
    </location>
</feature>
<dbReference type="Pfam" id="PF00852">
    <property type="entry name" value="Glyco_transf_10"/>
    <property type="match status" value="1"/>
</dbReference>
<dbReference type="Gene3D" id="3.40.50.11660">
    <property type="entry name" value="Glycosyl transferase family 10, C-terminal domain"/>
    <property type="match status" value="1"/>
</dbReference>
<dbReference type="EMBL" id="LJIJ01004663">
    <property type="protein sequence ID" value="ODM87801.1"/>
    <property type="molecule type" value="Genomic_DNA"/>
</dbReference>